<feature type="compositionally biased region" description="Polar residues" evidence="5">
    <location>
        <begin position="98"/>
        <end position="113"/>
    </location>
</feature>
<reference evidence="9" key="1">
    <citation type="journal article" date="2025" name="Foods">
        <title>Unveiling the Microbial Signatures of Arabica Coffee Cherries: Insights into Ripeness Specific Diversity, Functional Traits, and Implications for Quality and Safety.</title>
        <authorList>
            <consortium name="RefSeq"/>
            <person name="Tenea G.N."/>
            <person name="Cifuentes V."/>
            <person name="Reyes P."/>
            <person name="Cevallos-Vallejos M."/>
        </authorList>
    </citation>
    <scope>NUCLEOTIDE SEQUENCE [LARGE SCALE GENOMIC DNA]</scope>
</reference>
<feature type="domain" description="HTH myb-type" evidence="8">
    <location>
        <begin position="115"/>
        <end position="171"/>
    </location>
</feature>
<dbReference type="Proteomes" id="UP001652660">
    <property type="component" value="Chromosome 7e"/>
</dbReference>
<sequence>MELSNLSCYPFNEDAILSFTCSPVRSKDSEWTFEEEKHFENALAVYDLNSWDLFEKIAIKVPGKTIEQIKQHFQLLVEDVNFIETWSGPLPNCRTTNTVEPESTPNSTLTSVENRQKKKGTRWTKEEHENFLLGLKKYGKGDWRSISRNSVLTKTPTQVASHAQKYFIRLAKLSTTSNPLSSAASQGKSKIEMTPPSQRVAACSSACIFYQSPTTVTSITKRT</sequence>
<evidence type="ECO:0000259" key="8">
    <source>
        <dbReference type="PROSITE" id="PS51294"/>
    </source>
</evidence>
<dbReference type="GO" id="GO:0003677">
    <property type="term" value="F:DNA binding"/>
    <property type="evidence" value="ECO:0007669"/>
    <property type="project" value="UniProtKB-KW"/>
</dbReference>
<proteinExistence type="predicted"/>
<evidence type="ECO:0000256" key="2">
    <source>
        <dbReference type="ARBA" id="ARBA00023015"/>
    </source>
</evidence>
<evidence type="ECO:0000313" key="10">
    <source>
        <dbReference type="RefSeq" id="XP_027078772.2"/>
    </source>
</evidence>
<dbReference type="SUPFAM" id="SSF46689">
    <property type="entry name" value="Homeodomain-like"/>
    <property type="match status" value="2"/>
</dbReference>
<dbReference type="Gene3D" id="1.10.10.60">
    <property type="entry name" value="Homeodomain-like"/>
    <property type="match status" value="2"/>
</dbReference>
<dbReference type="InterPro" id="IPR017930">
    <property type="entry name" value="Myb_dom"/>
</dbReference>
<evidence type="ECO:0000259" key="6">
    <source>
        <dbReference type="PROSITE" id="PS50090"/>
    </source>
</evidence>
<evidence type="ECO:0000256" key="3">
    <source>
        <dbReference type="ARBA" id="ARBA00023163"/>
    </source>
</evidence>
<dbReference type="OrthoDB" id="118550at2759"/>
<evidence type="ECO:0000256" key="1">
    <source>
        <dbReference type="ARBA" id="ARBA00004123"/>
    </source>
</evidence>
<dbReference type="SMART" id="SM00717">
    <property type="entry name" value="SANT"/>
    <property type="match status" value="2"/>
</dbReference>
<dbReference type="Pfam" id="PF00249">
    <property type="entry name" value="Myb_DNA-binding"/>
    <property type="match status" value="2"/>
</dbReference>
<protein>
    <submittedName>
        <fullName evidence="10">Transcription factor SRM1-like</fullName>
    </submittedName>
</protein>
<evidence type="ECO:0000259" key="7">
    <source>
        <dbReference type="PROSITE" id="PS51293"/>
    </source>
</evidence>
<gene>
    <name evidence="10" type="primary">LOC113702035</name>
</gene>
<dbReference type="CDD" id="cd00167">
    <property type="entry name" value="SANT"/>
    <property type="match status" value="2"/>
</dbReference>
<comment type="subcellular location">
    <subcellularLocation>
        <location evidence="1">Nucleus</location>
    </subcellularLocation>
</comment>
<evidence type="ECO:0000256" key="5">
    <source>
        <dbReference type="SAM" id="MobiDB-lite"/>
    </source>
</evidence>
<dbReference type="PROSITE" id="PS51294">
    <property type="entry name" value="HTH_MYB"/>
    <property type="match status" value="1"/>
</dbReference>
<evidence type="ECO:0000256" key="4">
    <source>
        <dbReference type="ARBA" id="ARBA00023242"/>
    </source>
</evidence>
<organism evidence="9 10">
    <name type="scientific">Coffea arabica</name>
    <name type="common">Arabian coffee</name>
    <dbReference type="NCBI Taxonomy" id="13443"/>
    <lineage>
        <taxon>Eukaryota</taxon>
        <taxon>Viridiplantae</taxon>
        <taxon>Streptophyta</taxon>
        <taxon>Embryophyta</taxon>
        <taxon>Tracheophyta</taxon>
        <taxon>Spermatophyta</taxon>
        <taxon>Magnoliopsida</taxon>
        <taxon>eudicotyledons</taxon>
        <taxon>Gunneridae</taxon>
        <taxon>Pentapetalae</taxon>
        <taxon>asterids</taxon>
        <taxon>lamiids</taxon>
        <taxon>Gentianales</taxon>
        <taxon>Rubiaceae</taxon>
        <taxon>Ixoroideae</taxon>
        <taxon>Gardenieae complex</taxon>
        <taxon>Bertiereae - Coffeeae clade</taxon>
        <taxon>Coffeeae</taxon>
        <taxon>Coffea</taxon>
    </lineage>
</organism>
<dbReference type="PANTHER" id="PTHR44042:SF54">
    <property type="entry name" value="MYB-LIKE DNA-BINDING DOMAIN, SHAQKYF CLASS PROTEIN"/>
    <property type="match status" value="1"/>
</dbReference>
<dbReference type="GO" id="GO:0005634">
    <property type="term" value="C:nucleus"/>
    <property type="evidence" value="ECO:0007669"/>
    <property type="project" value="UniProtKB-SubCell"/>
</dbReference>
<dbReference type="PANTHER" id="PTHR44042">
    <property type="entry name" value="DUPLICATED HOMEODOMAIN-LIKE SUPERFAMILY PROTEIN-RELATED"/>
    <property type="match status" value="1"/>
</dbReference>
<dbReference type="InterPro" id="IPR017884">
    <property type="entry name" value="SANT_dom"/>
</dbReference>
<feature type="region of interest" description="Disordered" evidence="5">
    <location>
        <begin position="98"/>
        <end position="121"/>
    </location>
</feature>
<keyword evidence="9" id="KW-1185">Reference proteome</keyword>
<evidence type="ECO:0000313" key="9">
    <source>
        <dbReference type="Proteomes" id="UP001652660"/>
    </source>
</evidence>
<feature type="domain" description="Myb-like" evidence="6">
    <location>
        <begin position="115"/>
        <end position="167"/>
    </location>
</feature>
<dbReference type="GO" id="GO:0048262">
    <property type="term" value="P:determination of dorsal/ventral asymmetry"/>
    <property type="evidence" value="ECO:0007669"/>
    <property type="project" value="UniProtKB-ARBA"/>
</dbReference>
<dbReference type="InterPro" id="IPR006447">
    <property type="entry name" value="Myb_dom_plants"/>
</dbReference>
<dbReference type="RefSeq" id="XP_027078772.2">
    <property type="nucleotide sequence ID" value="XM_027222971.2"/>
</dbReference>
<dbReference type="GO" id="GO:0009908">
    <property type="term" value="P:flower development"/>
    <property type="evidence" value="ECO:0007669"/>
    <property type="project" value="UniProtKB-ARBA"/>
</dbReference>
<reference evidence="10" key="2">
    <citation type="submission" date="2025-08" db="UniProtKB">
        <authorList>
            <consortium name="RefSeq"/>
        </authorList>
    </citation>
    <scope>IDENTIFICATION</scope>
    <source>
        <tissue evidence="10">Leaves</tissue>
    </source>
</reference>
<feature type="domain" description="SANT" evidence="7">
    <location>
        <begin position="118"/>
        <end position="171"/>
    </location>
</feature>
<dbReference type="NCBIfam" id="TIGR01557">
    <property type="entry name" value="myb_SHAQKYF"/>
    <property type="match status" value="1"/>
</dbReference>
<keyword evidence="4" id="KW-0539">Nucleus</keyword>
<accession>A0A6P6TL54</accession>
<dbReference type="AlphaFoldDB" id="A0A6P6TL54"/>
<name>A0A6P6TL54_COFAR</name>
<dbReference type="PROSITE" id="PS51293">
    <property type="entry name" value="SANT"/>
    <property type="match status" value="1"/>
</dbReference>
<dbReference type="InterPro" id="IPR001005">
    <property type="entry name" value="SANT/Myb"/>
</dbReference>
<dbReference type="GeneID" id="113702035"/>
<keyword evidence="2" id="KW-0805">Transcription regulation</keyword>
<keyword evidence="3" id="KW-0804">Transcription</keyword>
<dbReference type="InterPro" id="IPR009057">
    <property type="entry name" value="Homeodomain-like_sf"/>
</dbReference>
<dbReference type="PROSITE" id="PS50090">
    <property type="entry name" value="MYB_LIKE"/>
    <property type="match status" value="1"/>
</dbReference>